<dbReference type="EMBL" id="JADIML010000051">
    <property type="protein sequence ID" value="MBO8462625.1"/>
    <property type="molecule type" value="Genomic_DNA"/>
</dbReference>
<gene>
    <name evidence="7" type="ORF">IAC13_01690</name>
</gene>
<evidence type="ECO:0000256" key="4">
    <source>
        <dbReference type="PIRSR" id="PIRSR000103-1"/>
    </source>
</evidence>
<dbReference type="Pfam" id="PF14833">
    <property type="entry name" value="NAD_binding_11"/>
    <property type="match status" value="1"/>
</dbReference>
<comment type="caution">
    <text evidence="7">The sequence shown here is derived from an EMBL/GenBank/DDBJ whole genome shotgun (WGS) entry which is preliminary data.</text>
</comment>
<keyword evidence="2" id="KW-0560">Oxidoreductase</keyword>
<comment type="similarity">
    <text evidence="1">Belongs to the HIBADH-related family.</text>
</comment>
<dbReference type="InterPro" id="IPR036291">
    <property type="entry name" value="NAD(P)-bd_dom_sf"/>
</dbReference>
<feature type="domain" description="6-phosphogluconate dehydrogenase NADP-binding" evidence="5">
    <location>
        <begin position="3"/>
        <end position="160"/>
    </location>
</feature>
<dbReference type="SUPFAM" id="SSF51735">
    <property type="entry name" value="NAD(P)-binding Rossmann-fold domains"/>
    <property type="match status" value="1"/>
</dbReference>
<protein>
    <submittedName>
        <fullName evidence="7">NAD(P)-dependent oxidoreductase</fullName>
    </submittedName>
</protein>
<dbReference type="PANTHER" id="PTHR43060:SF15">
    <property type="entry name" value="3-HYDROXYISOBUTYRATE DEHYDROGENASE-LIKE 1, MITOCHONDRIAL-RELATED"/>
    <property type="match status" value="1"/>
</dbReference>
<name>A0A9D9HYY5_9FIRM</name>
<dbReference type="Proteomes" id="UP000823618">
    <property type="component" value="Unassembled WGS sequence"/>
</dbReference>
<keyword evidence="3" id="KW-0520">NAD</keyword>
<evidence type="ECO:0000313" key="7">
    <source>
        <dbReference type="EMBL" id="MBO8462625.1"/>
    </source>
</evidence>
<dbReference type="InterPro" id="IPR006115">
    <property type="entry name" value="6PGDH_NADP-bd"/>
</dbReference>
<dbReference type="GO" id="GO:0051287">
    <property type="term" value="F:NAD binding"/>
    <property type="evidence" value="ECO:0007669"/>
    <property type="project" value="InterPro"/>
</dbReference>
<dbReference type="Pfam" id="PF03446">
    <property type="entry name" value="NAD_binding_2"/>
    <property type="match status" value="1"/>
</dbReference>
<evidence type="ECO:0000256" key="3">
    <source>
        <dbReference type="ARBA" id="ARBA00023027"/>
    </source>
</evidence>
<dbReference type="AlphaFoldDB" id="A0A9D9HYY5"/>
<evidence type="ECO:0000256" key="2">
    <source>
        <dbReference type="ARBA" id="ARBA00023002"/>
    </source>
</evidence>
<dbReference type="InterPro" id="IPR015815">
    <property type="entry name" value="HIBADH-related"/>
</dbReference>
<dbReference type="InterPro" id="IPR029154">
    <property type="entry name" value="HIBADH-like_NADP-bd"/>
</dbReference>
<accession>A0A9D9HYY5</accession>
<dbReference type="PIRSF" id="PIRSF000103">
    <property type="entry name" value="HIBADH"/>
    <property type="match status" value="1"/>
</dbReference>
<organism evidence="7 8">
    <name type="scientific">Candidatus Scybalomonas excrementavium</name>
    <dbReference type="NCBI Taxonomy" id="2840943"/>
    <lineage>
        <taxon>Bacteria</taxon>
        <taxon>Bacillati</taxon>
        <taxon>Bacillota</taxon>
        <taxon>Clostridia</taxon>
        <taxon>Lachnospirales</taxon>
        <taxon>Lachnospiraceae</taxon>
        <taxon>Lachnospiraceae incertae sedis</taxon>
        <taxon>Candidatus Scybalomonas</taxon>
    </lineage>
</organism>
<dbReference type="PANTHER" id="PTHR43060">
    <property type="entry name" value="3-HYDROXYISOBUTYRATE DEHYDROGENASE-LIKE 1, MITOCHONDRIAL-RELATED"/>
    <property type="match status" value="1"/>
</dbReference>
<dbReference type="InterPro" id="IPR008927">
    <property type="entry name" value="6-PGluconate_DH-like_C_sf"/>
</dbReference>
<dbReference type="GO" id="GO:0050661">
    <property type="term" value="F:NADP binding"/>
    <property type="evidence" value="ECO:0007669"/>
    <property type="project" value="InterPro"/>
</dbReference>
<feature type="active site" evidence="4">
    <location>
        <position position="171"/>
    </location>
</feature>
<dbReference type="GO" id="GO:0016491">
    <property type="term" value="F:oxidoreductase activity"/>
    <property type="evidence" value="ECO:0007669"/>
    <property type="project" value="UniProtKB-KW"/>
</dbReference>
<reference evidence="7" key="1">
    <citation type="submission" date="2020-10" db="EMBL/GenBank/DDBJ databases">
        <authorList>
            <person name="Gilroy R."/>
        </authorList>
    </citation>
    <scope>NUCLEOTIDE SEQUENCE</scope>
    <source>
        <strain evidence="7">E3-2379</strain>
    </source>
</reference>
<dbReference type="InterPro" id="IPR013328">
    <property type="entry name" value="6PGD_dom2"/>
</dbReference>
<dbReference type="SUPFAM" id="SSF48179">
    <property type="entry name" value="6-phosphogluconate dehydrogenase C-terminal domain-like"/>
    <property type="match status" value="1"/>
</dbReference>
<dbReference type="Gene3D" id="1.10.1040.10">
    <property type="entry name" value="N-(1-d-carboxylethyl)-l-norvaline Dehydrogenase, domain 2"/>
    <property type="match status" value="1"/>
</dbReference>
<dbReference type="Gene3D" id="3.40.50.720">
    <property type="entry name" value="NAD(P)-binding Rossmann-like Domain"/>
    <property type="match status" value="1"/>
</dbReference>
<proteinExistence type="inferred from homology"/>
<sequence length="287" mass="31206">MKTIGFIGIGVMGKSMVRNLREKGYEVSIYTRTKEKAEELIFEGALWCDSVKECVKDKDVVITIVGYPKDVEEVYFGEAGIIANAKEGAYLIDMTTTSPLLSKRIYEEAKVVQKYALDAPVSGGDTGAKNGTLSIMVGGEKEHFEACYKVFEAMGTNIIYEGLAGAGQHTKMANQIAIAGTIAGVAEAIAYGEAAGLHLEKMLHSICAGAAGSWQMDNNGPKMLKEDYAPGFFIKHFIKDMKIALEESQQRGNELQVLETVLKTYESMDEAGLGDLGTQALIEAYRK</sequence>
<feature type="domain" description="3-hydroxyisobutyrate dehydrogenase-like NAD-binding" evidence="6">
    <location>
        <begin position="165"/>
        <end position="285"/>
    </location>
</feature>
<evidence type="ECO:0000259" key="6">
    <source>
        <dbReference type="Pfam" id="PF14833"/>
    </source>
</evidence>
<evidence type="ECO:0000259" key="5">
    <source>
        <dbReference type="Pfam" id="PF03446"/>
    </source>
</evidence>
<reference evidence="7" key="2">
    <citation type="journal article" date="2021" name="PeerJ">
        <title>Extensive microbial diversity within the chicken gut microbiome revealed by metagenomics and culture.</title>
        <authorList>
            <person name="Gilroy R."/>
            <person name="Ravi A."/>
            <person name="Getino M."/>
            <person name="Pursley I."/>
            <person name="Horton D.L."/>
            <person name="Alikhan N.F."/>
            <person name="Baker D."/>
            <person name="Gharbi K."/>
            <person name="Hall N."/>
            <person name="Watson M."/>
            <person name="Adriaenssens E.M."/>
            <person name="Foster-Nyarko E."/>
            <person name="Jarju S."/>
            <person name="Secka A."/>
            <person name="Antonio M."/>
            <person name="Oren A."/>
            <person name="Chaudhuri R.R."/>
            <person name="La Ragione R."/>
            <person name="Hildebrand F."/>
            <person name="Pallen M.J."/>
        </authorList>
    </citation>
    <scope>NUCLEOTIDE SEQUENCE</scope>
    <source>
        <strain evidence="7">E3-2379</strain>
    </source>
</reference>
<evidence type="ECO:0000313" key="8">
    <source>
        <dbReference type="Proteomes" id="UP000823618"/>
    </source>
</evidence>
<evidence type="ECO:0000256" key="1">
    <source>
        <dbReference type="ARBA" id="ARBA00009080"/>
    </source>
</evidence>